<comment type="similarity">
    <text evidence="1">Belongs to the eukaryotic ribosomal protein eL19 family.</text>
</comment>
<dbReference type="InterPro" id="IPR035970">
    <property type="entry name" value="60S_ribosomal_eL19_sf"/>
</dbReference>
<evidence type="ECO:0000313" key="5">
    <source>
        <dbReference type="EMBL" id="NDV40740.1"/>
    </source>
</evidence>
<keyword evidence="3" id="KW-0687">Ribonucleoprotein</keyword>
<evidence type="ECO:0000256" key="3">
    <source>
        <dbReference type="ARBA" id="ARBA00023274"/>
    </source>
</evidence>
<reference evidence="5" key="1">
    <citation type="journal article" date="2020" name="J. Eukaryot. Microbiol.">
        <title>De novo Sequencing, Assembly and Annotation of the Transcriptome for the Free-Living Testate Amoeba Arcella intermedia.</title>
        <authorList>
            <person name="Ribeiro G.M."/>
            <person name="Porfirio-Sousa A.L."/>
            <person name="Maurer-Alcala X.X."/>
            <person name="Katz L.A."/>
            <person name="Lahr D.J.G."/>
        </authorList>
    </citation>
    <scope>NUCLEOTIDE SEQUENCE</scope>
</reference>
<evidence type="ECO:0000256" key="2">
    <source>
        <dbReference type="ARBA" id="ARBA00022980"/>
    </source>
</evidence>
<sequence>MTSLLLQKRLAMSLLKVGQRKVWLDPSKMKVIESARTREAIRDLIAQNVIQLKPGYRGYRTKIDKVLIHNHKPIQRIYAGYKNKTQGTMGEQ</sequence>
<dbReference type="FunFam" id="1.10.1650.10:FF:000001">
    <property type="entry name" value="Ribosomal protein L19"/>
    <property type="match status" value="1"/>
</dbReference>
<feature type="domain" description="Large ribosomal subunit protein eL19" evidence="4">
    <location>
        <begin position="3"/>
        <end position="72"/>
    </location>
</feature>
<name>A0A6B2LV25_9EUKA</name>
<accession>A0A6B2LV25</accession>
<dbReference type="GO" id="GO:0006412">
    <property type="term" value="P:translation"/>
    <property type="evidence" value="ECO:0007669"/>
    <property type="project" value="InterPro"/>
</dbReference>
<dbReference type="GO" id="GO:0003723">
    <property type="term" value="F:RNA binding"/>
    <property type="evidence" value="ECO:0007669"/>
    <property type="project" value="InterPro"/>
</dbReference>
<dbReference type="PANTHER" id="PTHR10722">
    <property type="entry name" value="60S RIBOSOMAL PROTEIN L19"/>
    <property type="match status" value="1"/>
</dbReference>
<dbReference type="SUPFAM" id="SSF48140">
    <property type="entry name" value="Ribosomal protein L19 (L19e)"/>
    <property type="match status" value="1"/>
</dbReference>
<dbReference type="AlphaFoldDB" id="A0A6B2LV25"/>
<protein>
    <recommendedName>
        <fullName evidence="4">Large ribosomal subunit protein eL19 domain-containing protein</fullName>
    </recommendedName>
</protein>
<dbReference type="InterPro" id="IPR000196">
    <property type="entry name" value="Ribosomal_eL19_dom"/>
</dbReference>
<dbReference type="Gene3D" id="1.10.1650.10">
    <property type="match status" value="1"/>
</dbReference>
<dbReference type="InterPro" id="IPR039547">
    <property type="entry name" value="Ribosomal_eL19"/>
</dbReference>
<dbReference type="Pfam" id="PF01280">
    <property type="entry name" value="Ribosomal_L19e"/>
    <property type="match status" value="1"/>
</dbReference>
<organism evidence="5">
    <name type="scientific">Arcella intermedia</name>
    <dbReference type="NCBI Taxonomy" id="1963864"/>
    <lineage>
        <taxon>Eukaryota</taxon>
        <taxon>Amoebozoa</taxon>
        <taxon>Tubulinea</taxon>
        <taxon>Elardia</taxon>
        <taxon>Arcellinida</taxon>
        <taxon>Sphaerothecina</taxon>
        <taxon>Arcellidae</taxon>
        <taxon>Arcella</taxon>
    </lineage>
</organism>
<proteinExistence type="inferred from homology"/>
<dbReference type="InterPro" id="IPR015972">
    <property type="entry name" value="Ribosomal_eL19_dom1"/>
</dbReference>
<dbReference type="GO" id="GO:0003735">
    <property type="term" value="F:structural constituent of ribosome"/>
    <property type="evidence" value="ECO:0007669"/>
    <property type="project" value="InterPro"/>
</dbReference>
<dbReference type="InterPro" id="IPR057259">
    <property type="entry name" value="Ribosomal_L19e"/>
</dbReference>
<dbReference type="EMBL" id="GIBP01011771">
    <property type="protein sequence ID" value="NDV40740.1"/>
    <property type="molecule type" value="Transcribed_RNA"/>
</dbReference>
<dbReference type="SMART" id="SM01416">
    <property type="entry name" value="Ribosomal_L19e"/>
    <property type="match status" value="1"/>
</dbReference>
<evidence type="ECO:0000259" key="4">
    <source>
        <dbReference type="SMART" id="SM01416"/>
    </source>
</evidence>
<evidence type="ECO:0000256" key="1">
    <source>
        <dbReference type="ARBA" id="ARBA00011082"/>
    </source>
</evidence>
<dbReference type="GO" id="GO:0022625">
    <property type="term" value="C:cytosolic large ribosomal subunit"/>
    <property type="evidence" value="ECO:0007669"/>
    <property type="project" value="InterPro"/>
</dbReference>
<keyword evidence="2" id="KW-0689">Ribosomal protein</keyword>